<sequence length="56" mass="6105">MDKYFVSGLNPESGTNELPMAEISGKDHEACVVVYGEDLTGLLKRTYDVLKGLNGE</sequence>
<dbReference type="AlphaFoldDB" id="A0A0F9TW40"/>
<dbReference type="EMBL" id="LAZR01000252">
    <property type="protein sequence ID" value="KKN79167.1"/>
    <property type="molecule type" value="Genomic_DNA"/>
</dbReference>
<organism evidence="1">
    <name type="scientific">marine sediment metagenome</name>
    <dbReference type="NCBI Taxonomy" id="412755"/>
    <lineage>
        <taxon>unclassified sequences</taxon>
        <taxon>metagenomes</taxon>
        <taxon>ecological metagenomes</taxon>
    </lineage>
</organism>
<name>A0A0F9TW40_9ZZZZ</name>
<accession>A0A0F9TW40</accession>
<comment type="caution">
    <text evidence="1">The sequence shown here is derived from an EMBL/GenBank/DDBJ whole genome shotgun (WGS) entry which is preliminary data.</text>
</comment>
<reference evidence="1" key="1">
    <citation type="journal article" date="2015" name="Nature">
        <title>Complex archaea that bridge the gap between prokaryotes and eukaryotes.</title>
        <authorList>
            <person name="Spang A."/>
            <person name="Saw J.H."/>
            <person name="Jorgensen S.L."/>
            <person name="Zaremba-Niedzwiedzka K."/>
            <person name="Martijn J."/>
            <person name="Lind A.E."/>
            <person name="van Eijk R."/>
            <person name="Schleper C."/>
            <person name="Guy L."/>
            <person name="Ettema T.J."/>
        </authorList>
    </citation>
    <scope>NUCLEOTIDE SEQUENCE</scope>
</reference>
<protein>
    <submittedName>
        <fullName evidence="1">Uncharacterized protein</fullName>
    </submittedName>
</protein>
<evidence type="ECO:0000313" key="1">
    <source>
        <dbReference type="EMBL" id="KKN79167.1"/>
    </source>
</evidence>
<proteinExistence type="predicted"/>
<gene>
    <name evidence="1" type="ORF">LCGC14_0343600</name>
</gene>